<organism evidence="1 2">
    <name type="scientific">Mycobacterium ulcerans str. Harvey</name>
    <dbReference type="NCBI Taxonomy" id="1299332"/>
    <lineage>
        <taxon>Bacteria</taxon>
        <taxon>Bacillati</taxon>
        <taxon>Actinomycetota</taxon>
        <taxon>Actinomycetes</taxon>
        <taxon>Mycobacteriales</taxon>
        <taxon>Mycobacteriaceae</taxon>
        <taxon>Mycobacterium</taxon>
        <taxon>Mycobacterium ulcerans group</taxon>
    </lineage>
</organism>
<dbReference type="GO" id="GO:0004497">
    <property type="term" value="F:monooxygenase activity"/>
    <property type="evidence" value="ECO:0007669"/>
    <property type="project" value="UniProtKB-KW"/>
</dbReference>
<keyword evidence="1" id="KW-0503">Monooxygenase</keyword>
<reference evidence="1 2" key="1">
    <citation type="submission" date="2014-01" db="EMBL/GenBank/DDBJ databases">
        <authorList>
            <person name="Dobos K."/>
            <person name="Lenaerts A."/>
            <person name="Ordway D."/>
            <person name="DeGroote M.A."/>
            <person name="Parker T."/>
            <person name="Sizemore C."/>
            <person name="Tallon L.J."/>
            <person name="Sadzewicz L.K."/>
            <person name="Sengamalay N."/>
            <person name="Fraser C.M."/>
            <person name="Hine E."/>
            <person name="Shefchek K.A."/>
            <person name="Das S.P."/>
            <person name="Tettelin H."/>
        </authorList>
    </citation>
    <scope>NUCLEOTIDE SEQUENCE [LARGE SCALE GENOMIC DNA]</scope>
    <source>
        <strain evidence="1 2">Harvey</strain>
    </source>
</reference>
<accession>A0ABP3A3A5</accession>
<keyword evidence="1" id="KW-0560">Oxidoreductase</keyword>
<sequence length="43" mass="4387">MRARGHTHLSLTMVDVVVSGAPIRAQLAGALRGFFAIGAAVPA</sequence>
<gene>
    <name evidence="1" type="ORF">I551_7538</name>
</gene>
<protein>
    <submittedName>
        <fullName evidence="1">Monooxygenase domain protein</fullName>
    </submittedName>
</protein>
<keyword evidence="2" id="KW-1185">Reference proteome</keyword>
<evidence type="ECO:0000313" key="2">
    <source>
        <dbReference type="Proteomes" id="UP000020681"/>
    </source>
</evidence>
<name>A0ABP3A3A5_MYCUL</name>
<dbReference type="Proteomes" id="UP000020681">
    <property type="component" value="Unassembled WGS sequence"/>
</dbReference>
<proteinExistence type="predicted"/>
<comment type="caution">
    <text evidence="1">The sequence shown here is derived from an EMBL/GenBank/DDBJ whole genome shotgun (WGS) entry which is preliminary data.</text>
</comment>
<evidence type="ECO:0000313" key="1">
    <source>
        <dbReference type="EMBL" id="EUA86008.1"/>
    </source>
</evidence>
<dbReference type="EMBL" id="JAOL01000186">
    <property type="protein sequence ID" value="EUA86008.1"/>
    <property type="molecule type" value="Genomic_DNA"/>
</dbReference>